<feature type="domain" description="N-acetyltransferase" evidence="5">
    <location>
        <begin position="16"/>
        <end position="166"/>
    </location>
</feature>
<dbReference type="InterPro" id="IPR000182">
    <property type="entry name" value="GNAT_dom"/>
</dbReference>
<reference evidence="6" key="1">
    <citation type="submission" date="2019-12" db="EMBL/GenBank/DDBJ databases">
        <title>Comparative genomics gives insights into the taxonomy of the Azoarcus-Aromatoleum group and reveals separate origins of nif in the plant-associated Azoarcus and non-plant-associated Aromatoleum sub-groups.</title>
        <authorList>
            <person name="Lafos M."/>
            <person name="Maluk M."/>
            <person name="Batista M."/>
            <person name="Junghare M."/>
            <person name="Carmona M."/>
            <person name="Faoro H."/>
            <person name="Cruz L.M."/>
            <person name="Battistoni F."/>
            <person name="De Souza E."/>
            <person name="Pedrosa F."/>
            <person name="Chen W.-M."/>
            <person name="Poole P.S."/>
            <person name="Dixon R.A."/>
            <person name="James E.K."/>
        </authorList>
    </citation>
    <scope>NUCLEOTIDE SEQUENCE</scope>
    <source>
        <strain evidence="6">NSC3</strain>
    </source>
</reference>
<comment type="caution">
    <text evidence="6">The sequence shown here is derived from an EMBL/GenBank/DDBJ whole genome shotgun (WGS) entry which is preliminary data.</text>
</comment>
<comment type="catalytic activity">
    <reaction evidence="3">
        <text>L-methionine sulfoximine + acetyl-CoA = N-acetyl-L-methionine sulfoximine + CoA + H(+)</text>
        <dbReference type="Rhea" id="RHEA:47660"/>
        <dbReference type="ChEBI" id="CHEBI:15378"/>
        <dbReference type="ChEBI" id="CHEBI:57287"/>
        <dbReference type="ChEBI" id="CHEBI:57288"/>
        <dbReference type="ChEBI" id="CHEBI:87826"/>
        <dbReference type="ChEBI" id="CHEBI:87827"/>
    </reaction>
</comment>
<dbReference type="Pfam" id="PF00583">
    <property type="entry name" value="Acetyltransf_1"/>
    <property type="match status" value="1"/>
</dbReference>
<protein>
    <submittedName>
        <fullName evidence="6">GNAT family N-acetyltransferase</fullName>
    </submittedName>
</protein>
<evidence type="ECO:0000256" key="1">
    <source>
        <dbReference type="ARBA" id="ARBA00022679"/>
    </source>
</evidence>
<dbReference type="Proteomes" id="UP000599523">
    <property type="component" value="Unassembled WGS sequence"/>
</dbReference>
<name>A0A972F9G0_9RHOO</name>
<dbReference type="EMBL" id="WTVM01000152">
    <property type="protein sequence ID" value="NMG04751.1"/>
    <property type="molecule type" value="Genomic_DNA"/>
</dbReference>
<evidence type="ECO:0000256" key="2">
    <source>
        <dbReference type="ARBA" id="ARBA00023315"/>
    </source>
</evidence>
<evidence type="ECO:0000313" key="6">
    <source>
        <dbReference type="EMBL" id="NMG04751.1"/>
    </source>
</evidence>
<dbReference type="SUPFAM" id="SSF55729">
    <property type="entry name" value="Acyl-CoA N-acyltransferases (Nat)"/>
    <property type="match status" value="1"/>
</dbReference>
<evidence type="ECO:0000256" key="4">
    <source>
        <dbReference type="ARBA" id="ARBA00051334"/>
    </source>
</evidence>
<evidence type="ECO:0000256" key="3">
    <source>
        <dbReference type="ARBA" id="ARBA00050603"/>
    </source>
</evidence>
<keyword evidence="1" id="KW-0808">Transferase</keyword>
<sequence>MRLVDCSESRHAGAILAILNHAIESSTAIYDYVPRPAESMPPWFAMRRDAGIPVIGVENDEGELLGFATWGPFRPFAAFKYSVEHSLYVHHQHRGTGLGSILLGELITRAQAHEVHSLVGAIDAQNRGSIRLHEKHGFKHAGTIREAGFKFGRWLDLAYYQRLLDTPARPTEDV</sequence>
<keyword evidence="7" id="KW-1185">Reference proteome</keyword>
<dbReference type="Gene3D" id="3.40.630.30">
    <property type="match status" value="1"/>
</dbReference>
<dbReference type="PANTHER" id="PTHR43072:SF23">
    <property type="entry name" value="UPF0039 PROTEIN C11D3.02C"/>
    <property type="match status" value="1"/>
</dbReference>
<dbReference type="PANTHER" id="PTHR43072">
    <property type="entry name" value="N-ACETYLTRANSFERASE"/>
    <property type="match status" value="1"/>
</dbReference>
<evidence type="ECO:0000313" key="7">
    <source>
        <dbReference type="Proteomes" id="UP000599523"/>
    </source>
</evidence>
<dbReference type="PROSITE" id="PS51186">
    <property type="entry name" value="GNAT"/>
    <property type="match status" value="1"/>
</dbReference>
<keyword evidence="2" id="KW-0012">Acyltransferase</keyword>
<comment type="catalytic activity">
    <reaction evidence="4">
        <text>L-methionine sulfone + acetyl-CoA = N-acetyl-L-methionine sulfone + CoA + H(+)</text>
        <dbReference type="Rhea" id="RHEA:47656"/>
        <dbReference type="ChEBI" id="CHEBI:15378"/>
        <dbReference type="ChEBI" id="CHEBI:57287"/>
        <dbReference type="ChEBI" id="CHEBI:57288"/>
        <dbReference type="ChEBI" id="CHEBI:87824"/>
        <dbReference type="ChEBI" id="CHEBI:87825"/>
    </reaction>
</comment>
<organism evidence="6 7">
    <name type="scientific">Azoarcus taiwanensis</name>
    <dbReference type="NCBI Taxonomy" id="666964"/>
    <lineage>
        <taxon>Bacteria</taxon>
        <taxon>Pseudomonadati</taxon>
        <taxon>Pseudomonadota</taxon>
        <taxon>Betaproteobacteria</taxon>
        <taxon>Rhodocyclales</taxon>
        <taxon>Zoogloeaceae</taxon>
        <taxon>Azoarcus</taxon>
    </lineage>
</organism>
<gene>
    <name evidence="6" type="ORF">GPA21_17505</name>
</gene>
<accession>A0A972F9G0</accession>
<dbReference type="FunFam" id="3.40.630.30:FF:000026">
    <property type="entry name" value="Phosphinothricin acetyltransferase"/>
    <property type="match status" value="1"/>
</dbReference>
<dbReference type="GO" id="GO:0016747">
    <property type="term" value="F:acyltransferase activity, transferring groups other than amino-acyl groups"/>
    <property type="evidence" value="ECO:0007669"/>
    <property type="project" value="InterPro"/>
</dbReference>
<dbReference type="AlphaFoldDB" id="A0A972F9G0"/>
<evidence type="ECO:0000259" key="5">
    <source>
        <dbReference type="PROSITE" id="PS51186"/>
    </source>
</evidence>
<dbReference type="RefSeq" id="WP_168989393.1">
    <property type="nucleotide sequence ID" value="NZ_CAWPHM010000058.1"/>
</dbReference>
<proteinExistence type="predicted"/>
<dbReference type="InterPro" id="IPR016181">
    <property type="entry name" value="Acyl_CoA_acyltransferase"/>
</dbReference>
<dbReference type="CDD" id="cd04301">
    <property type="entry name" value="NAT_SF"/>
    <property type="match status" value="1"/>
</dbReference>